<proteinExistence type="predicted"/>
<sequence>MSPENRVILNNPENKKNVNLVHFICVAISLLNITGTNKLNKSRTKNILTITEW</sequence>
<name>A0A1W1BV46_9ZZZZ</name>
<gene>
    <name evidence="2" type="ORF">MNB_SV-9-585</name>
</gene>
<evidence type="ECO:0000256" key="1">
    <source>
        <dbReference type="SAM" id="Phobius"/>
    </source>
</evidence>
<organism evidence="2">
    <name type="scientific">hydrothermal vent metagenome</name>
    <dbReference type="NCBI Taxonomy" id="652676"/>
    <lineage>
        <taxon>unclassified sequences</taxon>
        <taxon>metagenomes</taxon>
        <taxon>ecological metagenomes</taxon>
    </lineage>
</organism>
<evidence type="ECO:0000313" key="2">
    <source>
        <dbReference type="EMBL" id="SFV57396.1"/>
    </source>
</evidence>
<protein>
    <submittedName>
        <fullName evidence="2">Uncharacterized protein</fullName>
    </submittedName>
</protein>
<keyword evidence="1" id="KW-1133">Transmembrane helix</keyword>
<reference evidence="2" key="1">
    <citation type="submission" date="2016-10" db="EMBL/GenBank/DDBJ databases">
        <authorList>
            <person name="de Groot N.N."/>
        </authorList>
    </citation>
    <scope>NUCLEOTIDE SEQUENCE</scope>
</reference>
<accession>A0A1W1BV46</accession>
<dbReference type="EMBL" id="FPHG01000032">
    <property type="protein sequence ID" value="SFV57396.1"/>
    <property type="molecule type" value="Genomic_DNA"/>
</dbReference>
<keyword evidence="1" id="KW-0812">Transmembrane</keyword>
<dbReference type="AlphaFoldDB" id="A0A1W1BV46"/>
<feature type="transmembrane region" description="Helical" evidence="1">
    <location>
        <begin position="20"/>
        <end position="39"/>
    </location>
</feature>
<keyword evidence="1" id="KW-0472">Membrane</keyword>